<reference evidence="1 2" key="1">
    <citation type="submission" date="2018-08" db="EMBL/GenBank/DDBJ databases">
        <title>The first complete genome of Treponema rectale (CHPAT), a commensal spirochete of the bovine rectum.</title>
        <authorList>
            <person name="Staton G.J."/>
            <person name="Clegg S.R."/>
            <person name="Carter S.D."/>
            <person name="Radford A.D."/>
            <person name="Darby A."/>
            <person name="Hall N."/>
            <person name="Birtles R.J."/>
            <person name="Evans N.J."/>
        </authorList>
    </citation>
    <scope>NUCLEOTIDE SEQUENCE [LARGE SCALE GENOMIC DNA]</scope>
    <source>
        <strain evidence="1 2">CHPA</strain>
    </source>
</reference>
<accession>A0A7M1XJG6</accession>
<evidence type="ECO:0000313" key="2">
    <source>
        <dbReference type="Proteomes" id="UP000593591"/>
    </source>
</evidence>
<gene>
    <name evidence="1" type="ORF">DYE49_03975</name>
</gene>
<dbReference type="Proteomes" id="UP000593591">
    <property type="component" value="Chromosome"/>
</dbReference>
<organism evidence="1 2">
    <name type="scientific">Treponema rectale</name>
    <dbReference type="NCBI Taxonomy" id="744512"/>
    <lineage>
        <taxon>Bacteria</taxon>
        <taxon>Pseudomonadati</taxon>
        <taxon>Spirochaetota</taxon>
        <taxon>Spirochaetia</taxon>
        <taxon>Spirochaetales</taxon>
        <taxon>Treponemataceae</taxon>
        <taxon>Treponema</taxon>
    </lineage>
</organism>
<proteinExistence type="predicted"/>
<evidence type="ECO:0000313" key="1">
    <source>
        <dbReference type="EMBL" id="QOS39663.1"/>
    </source>
</evidence>
<dbReference type="AlphaFoldDB" id="A0A7M1XJG6"/>
<dbReference type="KEGG" id="trc:DYE49_03975"/>
<evidence type="ECO:0008006" key="3">
    <source>
        <dbReference type="Google" id="ProtNLM"/>
    </source>
</evidence>
<protein>
    <recommendedName>
        <fullName evidence="3">Lipoprotein</fullName>
    </recommendedName>
</protein>
<dbReference type="EMBL" id="CP031517">
    <property type="protein sequence ID" value="QOS39663.1"/>
    <property type="molecule type" value="Genomic_DNA"/>
</dbReference>
<sequence>MKSPKFIILATFLSLFSCGIDPKADNPFNFGLGETAAIGFTSEEGFLADMEYQECKATVIDDTVTVKQTFKITPRENKSLTIKDDDFHLFFAYDPTGTTEIGHLCDLVLTRENNTIDFFNHPISTEQTIYVYYTAEKVENVDYDTVGIMVYVFRYREYCFIN</sequence>
<dbReference type="PROSITE" id="PS51257">
    <property type="entry name" value="PROKAR_LIPOPROTEIN"/>
    <property type="match status" value="1"/>
</dbReference>
<name>A0A7M1XJG6_9SPIR</name>